<protein>
    <recommendedName>
        <fullName evidence="3">RRM domain-containing protein</fullName>
    </recommendedName>
</protein>
<dbReference type="Proteomes" id="UP000319663">
    <property type="component" value="Unassembled WGS sequence"/>
</dbReference>
<gene>
    <name evidence="1" type="ORF">MPDQ_005895</name>
</gene>
<evidence type="ECO:0000313" key="1">
    <source>
        <dbReference type="EMBL" id="TQB73399.1"/>
    </source>
</evidence>
<organism evidence="1 2">
    <name type="scientific">Monascus purpureus</name>
    <name type="common">Red mold</name>
    <name type="synonym">Monascus anka</name>
    <dbReference type="NCBI Taxonomy" id="5098"/>
    <lineage>
        <taxon>Eukaryota</taxon>
        <taxon>Fungi</taxon>
        <taxon>Dikarya</taxon>
        <taxon>Ascomycota</taxon>
        <taxon>Pezizomycotina</taxon>
        <taxon>Eurotiomycetes</taxon>
        <taxon>Eurotiomycetidae</taxon>
        <taxon>Eurotiales</taxon>
        <taxon>Aspergillaceae</taxon>
        <taxon>Monascus</taxon>
    </lineage>
</organism>
<keyword evidence="2" id="KW-1185">Reference proteome</keyword>
<evidence type="ECO:0008006" key="3">
    <source>
        <dbReference type="Google" id="ProtNLM"/>
    </source>
</evidence>
<dbReference type="EMBL" id="VIFY01000045">
    <property type="protein sequence ID" value="TQB73399.1"/>
    <property type="molecule type" value="Genomic_DNA"/>
</dbReference>
<dbReference type="AlphaFoldDB" id="A0A507QVI9"/>
<evidence type="ECO:0000313" key="2">
    <source>
        <dbReference type="Proteomes" id="UP000319663"/>
    </source>
</evidence>
<proteinExistence type="predicted"/>
<name>A0A507QVI9_MONPU</name>
<accession>A0A507QVI9</accession>
<sequence length="272" mass="31276">MDRHVPDNVPATIPPKVSVPDTQKKVVPWDGKINWALKESSVFDSEKEEHEACSILSRHHNLSNMWFCQYGLRYIPQSDNNNTYRTIKIEYLPLFTTVDVLLSKIRGGTIYSARLLNTSLITGHHTALVVFLLQRDALQFLERASKTGFWIHHAKAKVSLVNTPTYPISWEMERLIFREGHTRCISMTGMNELLVKKLSLVMQKRFCHYYVESTEDGPEGQICIRFHSIKIATAVYELVRNNPRFRYCRVSFARDPCCQDPEDEGGKGGGDR</sequence>
<reference evidence="1 2" key="1">
    <citation type="submission" date="2019-06" db="EMBL/GenBank/DDBJ databases">
        <title>Wine fermentation using esterase from Monascus purpureus.</title>
        <authorList>
            <person name="Geng C."/>
            <person name="Zhang Y."/>
        </authorList>
    </citation>
    <scope>NUCLEOTIDE SEQUENCE [LARGE SCALE GENOMIC DNA]</scope>
    <source>
        <strain evidence="1">HQ1</strain>
    </source>
</reference>
<dbReference type="STRING" id="5098.A0A507QVI9"/>
<comment type="caution">
    <text evidence="1">The sequence shown here is derived from an EMBL/GenBank/DDBJ whole genome shotgun (WGS) entry which is preliminary data.</text>
</comment>